<accession>A0A1I1MLL0</accession>
<protein>
    <submittedName>
        <fullName evidence="1">Uncharacterized protein</fullName>
    </submittedName>
</protein>
<name>A0A1I1MLL0_9BACT</name>
<dbReference type="RefSeq" id="WP_091515285.1">
    <property type="nucleotide sequence ID" value="NZ_FOLE01000010.1"/>
</dbReference>
<dbReference type="EMBL" id="FOLE01000010">
    <property type="protein sequence ID" value="SFC83523.1"/>
    <property type="molecule type" value="Genomic_DNA"/>
</dbReference>
<dbReference type="Proteomes" id="UP000199514">
    <property type="component" value="Unassembled WGS sequence"/>
</dbReference>
<keyword evidence="2" id="KW-1185">Reference proteome</keyword>
<evidence type="ECO:0000313" key="1">
    <source>
        <dbReference type="EMBL" id="SFC83523.1"/>
    </source>
</evidence>
<dbReference type="STRING" id="927664.SAMN05421780_110144"/>
<evidence type="ECO:0000313" key="2">
    <source>
        <dbReference type="Proteomes" id="UP000199514"/>
    </source>
</evidence>
<proteinExistence type="predicted"/>
<organism evidence="1 2">
    <name type="scientific">Flexibacter flexilis DSM 6793</name>
    <dbReference type="NCBI Taxonomy" id="927664"/>
    <lineage>
        <taxon>Bacteria</taxon>
        <taxon>Pseudomonadati</taxon>
        <taxon>Bacteroidota</taxon>
        <taxon>Cytophagia</taxon>
        <taxon>Cytophagales</taxon>
        <taxon>Flexibacteraceae</taxon>
        <taxon>Flexibacter</taxon>
    </lineage>
</organism>
<gene>
    <name evidence="1" type="ORF">SAMN05421780_110144</name>
</gene>
<sequence length="73" mass="8545">MKTLIYNPSEIETSFCNAFAQNQADIQKWLPDYKIEQVTTRLNQDNPQLLIKMTDKDGDMHELVLSFIQKIDL</sequence>
<reference evidence="1 2" key="1">
    <citation type="submission" date="2016-10" db="EMBL/GenBank/DDBJ databases">
        <authorList>
            <person name="de Groot N.N."/>
        </authorList>
    </citation>
    <scope>NUCLEOTIDE SEQUENCE [LARGE SCALE GENOMIC DNA]</scope>
    <source>
        <strain evidence="1 2">DSM 6793</strain>
    </source>
</reference>
<dbReference type="AlphaFoldDB" id="A0A1I1MLL0"/>
<dbReference type="OrthoDB" id="853580at2"/>